<dbReference type="AlphaFoldDB" id="A0A6B8RG67"/>
<proteinExistence type="predicted"/>
<dbReference type="KEGG" id="ppsc:EHS13_11435"/>
<feature type="domain" description="CBM6" evidence="1">
    <location>
        <begin position="169"/>
        <end position="290"/>
    </location>
</feature>
<dbReference type="Pfam" id="PF03422">
    <property type="entry name" value="CBM_6"/>
    <property type="match status" value="1"/>
</dbReference>
<dbReference type="GO" id="GO:0030246">
    <property type="term" value="F:carbohydrate binding"/>
    <property type="evidence" value="ECO:0007669"/>
    <property type="project" value="InterPro"/>
</dbReference>
<dbReference type="Gene3D" id="2.60.120.260">
    <property type="entry name" value="Galactose-binding domain-like"/>
    <property type="match status" value="2"/>
</dbReference>
<dbReference type="SUPFAM" id="SSF49785">
    <property type="entry name" value="Galactose-binding domain-like"/>
    <property type="match status" value="2"/>
</dbReference>
<dbReference type="RefSeq" id="WP_155700488.1">
    <property type="nucleotide sequence ID" value="NZ_CP034235.1"/>
</dbReference>
<dbReference type="PROSITE" id="PS51175">
    <property type="entry name" value="CBM6"/>
    <property type="match status" value="2"/>
</dbReference>
<dbReference type="OrthoDB" id="4168812at2"/>
<evidence type="ECO:0000313" key="3">
    <source>
        <dbReference type="Proteomes" id="UP000426246"/>
    </source>
</evidence>
<accession>A0A6B8RG67</accession>
<dbReference type="InterPro" id="IPR008979">
    <property type="entry name" value="Galactose-bd-like_sf"/>
</dbReference>
<reference evidence="3" key="1">
    <citation type="submission" date="2018-11" db="EMBL/GenBank/DDBJ databases">
        <title>Complete genome sequence of Paenibacillus sp. ML311-T8.</title>
        <authorList>
            <person name="Nam Y.-D."/>
            <person name="Kang J."/>
            <person name="Chung W.-H."/>
            <person name="Park Y.S."/>
        </authorList>
    </citation>
    <scope>NUCLEOTIDE SEQUENCE [LARGE SCALE GENOMIC DNA]</scope>
    <source>
        <strain evidence="3">ML311-T8</strain>
    </source>
</reference>
<organism evidence="2 3">
    <name type="scientific">Paenibacillus psychroresistens</name>
    <dbReference type="NCBI Taxonomy" id="1778678"/>
    <lineage>
        <taxon>Bacteria</taxon>
        <taxon>Bacillati</taxon>
        <taxon>Bacillota</taxon>
        <taxon>Bacilli</taxon>
        <taxon>Bacillales</taxon>
        <taxon>Paenibacillaceae</taxon>
        <taxon>Paenibacillus</taxon>
    </lineage>
</organism>
<protein>
    <submittedName>
        <fullName evidence="2">Carbohydrate-binding protein</fullName>
    </submittedName>
</protein>
<gene>
    <name evidence="2" type="ORF">EHS13_11435</name>
</gene>
<dbReference type="Pfam" id="PF16990">
    <property type="entry name" value="CBM_35"/>
    <property type="match status" value="1"/>
</dbReference>
<dbReference type="Proteomes" id="UP000426246">
    <property type="component" value="Chromosome"/>
</dbReference>
<feature type="domain" description="CBM6" evidence="1">
    <location>
        <begin position="38"/>
        <end position="159"/>
    </location>
</feature>
<dbReference type="InterPro" id="IPR005084">
    <property type="entry name" value="CBM6"/>
</dbReference>
<name>A0A6B8RG67_9BACL</name>
<sequence>MPTGSTSADIGLDAPAVTTGSLTWACIDDLTLTLITPVKYEAEKAVVINGTTQTSVSASNGKYVSGIANSDSSVTYRVNVPASATYTMNIRYANGTGANSTMNMSVNEGTATAVTFAPTAGWGQFVDKSVSVVLNPGDNLIKLAKGSTGTVELDYIGEFLVSSQALITTRYEAENGTISGATVGTASNASNARYVKTIDLSTSYVQIANINAPTAGTYKLTIGYANGSGSTSTHTMTVNGASGPTVSYPVTAGWGKFGLITVNVALNAGNNTIKLQKGTGFAELDYIEVAQTF</sequence>
<evidence type="ECO:0000313" key="2">
    <source>
        <dbReference type="EMBL" id="QGQ95451.1"/>
    </source>
</evidence>
<dbReference type="EMBL" id="CP034235">
    <property type="protein sequence ID" value="QGQ95451.1"/>
    <property type="molecule type" value="Genomic_DNA"/>
</dbReference>
<evidence type="ECO:0000259" key="1">
    <source>
        <dbReference type="PROSITE" id="PS51175"/>
    </source>
</evidence>
<keyword evidence="3" id="KW-1185">Reference proteome</keyword>